<dbReference type="AlphaFoldDB" id="A0A0A3IGM0"/>
<accession>A0A0A3IGM0</accession>
<dbReference type="eggNOG" id="ENOG5030C81">
    <property type="taxonomic scope" value="Bacteria"/>
</dbReference>
<evidence type="ECO:0000313" key="1">
    <source>
        <dbReference type="EMBL" id="KGR81973.1"/>
    </source>
</evidence>
<evidence type="ECO:0000313" key="2">
    <source>
        <dbReference type="Proteomes" id="UP000030437"/>
    </source>
</evidence>
<dbReference type="EMBL" id="JPVP01000060">
    <property type="protein sequence ID" value="KGR81973.1"/>
    <property type="molecule type" value="Genomic_DNA"/>
</dbReference>
<comment type="caution">
    <text evidence="1">The sequence shown here is derived from an EMBL/GenBank/DDBJ whole genome shotgun (WGS) entry which is preliminary data.</text>
</comment>
<name>A0A0A3IGM0_9BACI</name>
<gene>
    <name evidence="1" type="ORF">CD32_22005</name>
</gene>
<dbReference type="RefSeq" id="WP_036159074.1">
    <property type="nucleotide sequence ID" value="NZ_AVCX01000001.1"/>
</dbReference>
<sequence>MAVIKITEMMMTMIMTMTVMGDVVEEEFRITSTRFSHSIQYTQPFQHTHHTTAIRTITAHTTDLTATNINKAAA</sequence>
<reference evidence="1 2" key="1">
    <citation type="submission" date="2014-02" db="EMBL/GenBank/DDBJ databases">
        <title>Draft genome sequence of Lysinibacillus odysseyi NBRC 100172.</title>
        <authorList>
            <person name="Zhang F."/>
            <person name="Wang G."/>
            <person name="Zhang L."/>
        </authorList>
    </citation>
    <scope>NUCLEOTIDE SEQUENCE [LARGE SCALE GENOMIC DNA]</scope>
    <source>
        <strain evidence="1 2">NBRC 100172</strain>
    </source>
</reference>
<organism evidence="1 2">
    <name type="scientific">Lysinibacillus odysseyi 34hs-1 = NBRC 100172</name>
    <dbReference type="NCBI Taxonomy" id="1220589"/>
    <lineage>
        <taxon>Bacteria</taxon>
        <taxon>Bacillati</taxon>
        <taxon>Bacillota</taxon>
        <taxon>Bacilli</taxon>
        <taxon>Bacillales</taxon>
        <taxon>Bacillaceae</taxon>
        <taxon>Lysinibacillus</taxon>
    </lineage>
</organism>
<keyword evidence="2" id="KW-1185">Reference proteome</keyword>
<dbReference type="Proteomes" id="UP000030437">
    <property type="component" value="Unassembled WGS sequence"/>
</dbReference>
<protein>
    <submittedName>
        <fullName evidence="1">Uncharacterized protein</fullName>
    </submittedName>
</protein>
<proteinExistence type="predicted"/>